<comment type="caution">
    <text evidence="1">The sequence shown here is derived from an EMBL/GenBank/DDBJ whole genome shotgun (WGS) entry which is preliminary data.</text>
</comment>
<proteinExistence type="predicted"/>
<accession>A0ACB9E1S7</accession>
<reference evidence="1 2" key="2">
    <citation type="journal article" date="2022" name="Mol. Ecol. Resour.">
        <title>The genomes of chicory, endive, great burdock and yacon provide insights into Asteraceae paleo-polyploidization history and plant inulin production.</title>
        <authorList>
            <person name="Fan W."/>
            <person name="Wang S."/>
            <person name="Wang H."/>
            <person name="Wang A."/>
            <person name="Jiang F."/>
            <person name="Liu H."/>
            <person name="Zhao H."/>
            <person name="Xu D."/>
            <person name="Zhang Y."/>
        </authorList>
    </citation>
    <scope>NUCLEOTIDE SEQUENCE [LARGE SCALE GENOMIC DNA]</scope>
    <source>
        <strain evidence="2">cv. Punajuju</strain>
        <tissue evidence="1">Leaves</tissue>
    </source>
</reference>
<protein>
    <submittedName>
        <fullName evidence="1">Uncharacterized protein</fullName>
    </submittedName>
</protein>
<name>A0ACB9E1S7_CICIN</name>
<dbReference type="EMBL" id="CM042012">
    <property type="protein sequence ID" value="KAI3752894.1"/>
    <property type="molecule type" value="Genomic_DNA"/>
</dbReference>
<gene>
    <name evidence="1" type="ORF">L2E82_24935</name>
</gene>
<dbReference type="Proteomes" id="UP001055811">
    <property type="component" value="Linkage Group LG04"/>
</dbReference>
<sequence>MRAVDCSDQGAEFIYSKADMRLQDILDSHWDAKFLYELIPSIMLGGADEITYPILVIQVNTLLCGGVGLGVNISHRLADASTLSTFLNEWAVMNREDNKVELTGTGFSIPPFFPGRGLPPDKIAPCDIVTKKISFRESEIADMKVQFMINEIKAPSICQSWCKLPFYEADFGFGKPIWVTMESVARKYAVLLLDGMGGKGVDAYGLNGSENEEDSQDNGSSDDEDLQDDIPPELSPVGQRDWNGNDDERGGEANSHDGEQEHASMNGTLEDLGLPTGPEYFGPIDTINQVDKEVGLDYTDSIKLGQSVLVKSRTKSIDLNENPKASSSGESQTWARGERGAPSIQEHSNSSIN</sequence>
<organism evidence="1 2">
    <name type="scientific">Cichorium intybus</name>
    <name type="common">Chicory</name>
    <dbReference type="NCBI Taxonomy" id="13427"/>
    <lineage>
        <taxon>Eukaryota</taxon>
        <taxon>Viridiplantae</taxon>
        <taxon>Streptophyta</taxon>
        <taxon>Embryophyta</taxon>
        <taxon>Tracheophyta</taxon>
        <taxon>Spermatophyta</taxon>
        <taxon>Magnoliopsida</taxon>
        <taxon>eudicotyledons</taxon>
        <taxon>Gunneridae</taxon>
        <taxon>Pentapetalae</taxon>
        <taxon>asterids</taxon>
        <taxon>campanulids</taxon>
        <taxon>Asterales</taxon>
        <taxon>Asteraceae</taxon>
        <taxon>Cichorioideae</taxon>
        <taxon>Cichorieae</taxon>
        <taxon>Cichoriinae</taxon>
        <taxon>Cichorium</taxon>
    </lineage>
</organism>
<reference evidence="2" key="1">
    <citation type="journal article" date="2022" name="Mol. Ecol. Resour.">
        <title>The genomes of chicory, endive, great burdock and yacon provide insights into Asteraceae palaeo-polyploidization history and plant inulin production.</title>
        <authorList>
            <person name="Fan W."/>
            <person name="Wang S."/>
            <person name="Wang H."/>
            <person name="Wang A."/>
            <person name="Jiang F."/>
            <person name="Liu H."/>
            <person name="Zhao H."/>
            <person name="Xu D."/>
            <person name="Zhang Y."/>
        </authorList>
    </citation>
    <scope>NUCLEOTIDE SEQUENCE [LARGE SCALE GENOMIC DNA]</scope>
    <source>
        <strain evidence="2">cv. Punajuju</strain>
    </source>
</reference>
<keyword evidence="2" id="KW-1185">Reference proteome</keyword>
<evidence type="ECO:0000313" key="2">
    <source>
        <dbReference type="Proteomes" id="UP001055811"/>
    </source>
</evidence>
<evidence type="ECO:0000313" key="1">
    <source>
        <dbReference type="EMBL" id="KAI3752894.1"/>
    </source>
</evidence>